<dbReference type="InterPro" id="IPR016187">
    <property type="entry name" value="CTDL_fold"/>
</dbReference>
<sequence>MEVSHEPKELYTHNSPLCGCDNNKLKGVWADVVIVMDTSAVDDSAATIRSFLIALVNATNIGQGEGQHSRIGIINGGSKATIFANLTKYQNTREATEDIKKLPMLGGSIFRADLALEAAKEVFDIEVANGRRTHFKKIVILFSTRGFDCAKSKSLKMKVDEDYACRIASHMKSSGITIITVARKVSSTDYPSIDLGTPCYKMNQDNDYAANIVNLLCKANCYCEPDFSLVTNEDDCNQIYSECVYFSIAQMNYDSARNHCISMGAGLSNVFSKEKDKFLYGVVQTSCKMFPNFHNKENRHFCRLTAPAR</sequence>
<reference evidence="4" key="1">
    <citation type="submission" date="2017-02" db="UniProtKB">
        <authorList>
            <consortium name="WormBaseParasite"/>
        </authorList>
    </citation>
    <scope>IDENTIFICATION</scope>
</reference>
<name>A0A0N4VHX3_ENTVE</name>
<dbReference type="SUPFAM" id="SSF56436">
    <property type="entry name" value="C-type lectin-like"/>
    <property type="match status" value="1"/>
</dbReference>
<dbReference type="InterPro" id="IPR036465">
    <property type="entry name" value="vWFA_dom_sf"/>
</dbReference>
<gene>
    <name evidence="2" type="ORF">EVEC_LOCUS9774</name>
</gene>
<evidence type="ECO:0000313" key="2">
    <source>
        <dbReference type="EMBL" id="VDD95023.1"/>
    </source>
</evidence>
<dbReference type="SUPFAM" id="SSF53300">
    <property type="entry name" value="vWA-like"/>
    <property type="match status" value="1"/>
</dbReference>
<accession>A0A0N4VHX3</accession>
<dbReference type="CDD" id="cd00037">
    <property type="entry name" value="CLECT"/>
    <property type="match status" value="1"/>
</dbReference>
<dbReference type="InterPro" id="IPR016186">
    <property type="entry name" value="C-type_lectin-like/link_sf"/>
</dbReference>
<dbReference type="Pfam" id="PF00092">
    <property type="entry name" value="VWA"/>
    <property type="match status" value="1"/>
</dbReference>
<dbReference type="OrthoDB" id="5787264at2759"/>
<dbReference type="Gene3D" id="3.10.100.10">
    <property type="entry name" value="Mannose-Binding Protein A, subunit A"/>
    <property type="match status" value="1"/>
</dbReference>
<organism evidence="4">
    <name type="scientific">Enterobius vermicularis</name>
    <name type="common">Human pinworm</name>
    <dbReference type="NCBI Taxonomy" id="51028"/>
    <lineage>
        <taxon>Eukaryota</taxon>
        <taxon>Metazoa</taxon>
        <taxon>Ecdysozoa</taxon>
        <taxon>Nematoda</taxon>
        <taxon>Chromadorea</taxon>
        <taxon>Rhabditida</taxon>
        <taxon>Spirurina</taxon>
        <taxon>Oxyuridomorpha</taxon>
        <taxon>Oxyuroidea</taxon>
        <taxon>Oxyuridae</taxon>
        <taxon>Enterobius</taxon>
    </lineage>
</organism>
<reference evidence="2 3" key="2">
    <citation type="submission" date="2018-10" db="EMBL/GenBank/DDBJ databases">
        <authorList>
            <consortium name="Pathogen Informatics"/>
        </authorList>
    </citation>
    <scope>NUCLEOTIDE SEQUENCE [LARGE SCALE GENOMIC DNA]</scope>
</reference>
<dbReference type="EMBL" id="UXUI01010287">
    <property type="protein sequence ID" value="VDD95023.1"/>
    <property type="molecule type" value="Genomic_DNA"/>
</dbReference>
<dbReference type="InterPro" id="IPR002035">
    <property type="entry name" value="VWF_A"/>
</dbReference>
<feature type="domain" description="VWFA" evidence="1">
    <location>
        <begin position="31"/>
        <end position="182"/>
    </location>
</feature>
<dbReference type="PANTHER" id="PTHR31024:SF3">
    <property type="entry name" value="C-TYPE LECTIN-RELATED"/>
    <property type="match status" value="1"/>
</dbReference>
<evidence type="ECO:0000259" key="1">
    <source>
        <dbReference type="PROSITE" id="PS50234"/>
    </source>
</evidence>
<dbReference type="Gene3D" id="3.40.50.410">
    <property type="entry name" value="von Willebrand factor, type A domain"/>
    <property type="match status" value="1"/>
</dbReference>
<dbReference type="AlphaFoldDB" id="A0A0N4VHX3"/>
<dbReference type="SMART" id="SM00327">
    <property type="entry name" value="VWA"/>
    <property type="match status" value="1"/>
</dbReference>
<dbReference type="PROSITE" id="PS50234">
    <property type="entry name" value="VWFA"/>
    <property type="match status" value="1"/>
</dbReference>
<protein>
    <submittedName>
        <fullName evidence="4">VWFA domain-containing protein</fullName>
    </submittedName>
</protein>
<dbReference type="Proteomes" id="UP000274131">
    <property type="component" value="Unassembled WGS sequence"/>
</dbReference>
<dbReference type="WBParaSite" id="EVEC_0001042401-mRNA-1">
    <property type="protein sequence ID" value="EVEC_0001042401-mRNA-1"/>
    <property type="gene ID" value="EVEC_0001042401"/>
</dbReference>
<dbReference type="PANTHER" id="PTHR31024">
    <property type="entry name" value="C-TYPE LECTIN"/>
    <property type="match status" value="1"/>
</dbReference>
<evidence type="ECO:0000313" key="3">
    <source>
        <dbReference type="Proteomes" id="UP000274131"/>
    </source>
</evidence>
<keyword evidence="3" id="KW-1185">Reference proteome</keyword>
<proteinExistence type="predicted"/>
<evidence type="ECO:0000313" key="4">
    <source>
        <dbReference type="WBParaSite" id="EVEC_0001042401-mRNA-1"/>
    </source>
</evidence>